<protein>
    <submittedName>
        <fullName evidence="3">Membrane protein</fullName>
    </submittedName>
</protein>
<dbReference type="Proteomes" id="UP000018511">
    <property type="component" value="Unassembled WGS sequence"/>
</dbReference>
<dbReference type="InterPro" id="IPR005546">
    <property type="entry name" value="Autotransporte_beta"/>
</dbReference>
<sequence length="681" mass="70618">MHGYLVRAGGQLNATGATTQRIRANAGSELNLQGTTVDGGTLEGVTLISANGTISGNSSIRADLFGLSLARQGVVGSTVTVSDSHIEGGQGGASLSAGSALVLENSSLVSNGNSGAAQLFGNASLIASGSTISGARTGLEILADPDFADAATVSLVGSHVEGLDGSAIVVGDALLGPASANIQVGAGSTLTGSNGTLLEVVGNSTANLSVDNAQLVGDVRAEEGSTANVSLDNHASLVGRLENVASLTLANQGRWTMVEDSQVGHLQMNGGEVRFGEANQYQRLTLGSLAGSGTFIMDADFANGQTDFLEATGNASGNHSLLVGSSGAEPTAPNSLHLVHIESGDASFSLLNGPVDLGAFSYALAQRGNDWFLDGSSKVISPGTASVLALFNTAPTVWYGELTSLRGRMGELRLDERKAGAWARAYGNQYNVGEQAGYKQTQQGFSLGADTPLPWGDGQWLAGVMAGHSSSDLNLTRGGSAEVKSYYLGLYATWLDAGSGYYFDGVVKLNRFDNDSKVTLSDGERAKGSYDNLGVGGSVEFGRHIALGDGYFVEPYTQWSAVSIAGKDYSLDNGLKAHGDDTRSLLGKAGATLGRTFVLGEGRFAQPYLRVAYAHEFVSGNEVKVNDHRFDNDLAGSRGELGVGIAVALDERLQMHADFDYSNGERIEQPWGANIGVSYRW</sequence>
<dbReference type="InterPro" id="IPR012332">
    <property type="entry name" value="Autotransporter_pectin_lyase_C"/>
</dbReference>
<dbReference type="CDD" id="cd01343">
    <property type="entry name" value="PL1_Passenger_AT"/>
    <property type="match status" value="1"/>
</dbReference>
<dbReference type="RefSeq" id="WP_023661068.1">
    <property type="nucleotide sequence ID" value="NZ_AXUP01000067.1"/>
</dbReference>
<dbReference type="PANTHER" id="PTHR35037">
    <property type="entry name" value="C-TERMINAL REGION OF AIDA-LIKE PROTEIN"/>
    <property type="match status" value="1"/>
</dbReference>
<comment type="caution">
    <text evidence="3">The sequence shown here is derived from an EMBL/GenBank/DDBJ whole genome shotgun (WGS) entry which is preliminary data.</text>
</comment>
<dbReference type="PANTHER" id="PTHR35037:SF7">
    <property type="entry name" value="AUTOTRANSPORTER"/>
    <property type="match status" value="1"/>
</dbReference>
<evidence type="ECO:0000313" key="3">
    <source>
        <dbReference type="EMBL" id="ESW40340.1"/>
    </source>
</evidence>
<dbReference type="SUPFAM" id="SSF103515">
    <property type="entry name" value="Autotransporter"/>
    <property type="match status" value="1"/>
</dbReference>
<reference evidence="3 4" key="1">
    <citation type="submission" date="2013-10" db="EMBL/GenBank/DDBJ databases">
        <title>Whole Genome Shotgun Sequence of Pseudomonas taiwanensis SJ9.</title>
        <authorList>
            <person name="Hong S.-J."/>
            <person name="Shin J.-H."/>
        </authorList>
    </citation>
    <scope>NUCLEOTIDE SEQUENCE [LARGE SCALE GENOMIC DNA]</scope>
    <source>
        <strain evidence="3 4">SJ9</strain>
    </source>
</reference>
<dbReference type="NCBIfam" id="TIGR01414">
    <property type="entry name" value="autotrans_barl"/>
    <property type="match status" value="1"/>
</dbReference>
<proteinExistence type="predicted"/>
<dbReference type="Pfam" id="PF03212">
    <property type="entry name" value="Pertactin"/>
    <property type="match status" value="1"/>
</dbReference>
<dbReference type="GO" id="GO:0019867">
    <property type="term" value="C:outer membrane"/>
    <property type="evidence" value="ECO:0007669"/>
    <property type="project" value="InterPro"/>
</dbReference>
<dbReference type="InterPro" id="IPR003991">
    <property type="entry name" value="Pertactin_virulence_factor"/>
</dbReference>
<dbReference type="AlphaFoldDB" id="V7DFN4"/>
<dbReference type="SUPFAM" id="SSF51126">
    <property type="entry name" value="Pectin lyase-like"/>
    <property type="match status" value="1"/>
</dbReference>
<dbReference type="SMART" id="SM00869">
    <property type="entry name" value="Autotransporter"/>
    <property type="match status" value="1"/>
</dbReference>
<dbReference type="InterPro" id="IPR011050">
    <property type="entry name" value="Pectin_lyase_fold/virulence"/>
</dbReference>
<organism evidence="3 4">
    <name type="scientific">Pseudomonas taiwanensis SJ9</name>
    <dbReference type="NCBI Taxonomy" id="1388762"/>
    <lineage>
        <taxon>Bacteria</taxon>
        <taxon>Pseudomonadati</taxon>
        <taxon>Pseudomonadota</taxon>
        <taxon>Gammaproteobacteria</taxon>
        <taxon>Pseudomonadales</taxon>
        <taxon>Pseudomonadaceae</taxon>
        <taxon>Pseudomonas</taxon>
    </lineage>
</organism>
<dbReference type="GO" id="GO:0042121">
    <property type="term" value="P:alginic acid biosynthetic process"/>
    <property type="evidence" value="ECO:0007669"/>
    <property type="project" value="UniProtKB-UniPathway"/>
</dbReference>
<dbReference type="InterPro" id="IPR036709">
    <property type="entry name" value="Autotransporte_beta_dom_sf"/>
</dbReference>
<feature type="domain" description="Autotransporter" evidence="2">
    <location>
        <begin position="414"/>
        <end position="681"/>
    </location>
</feature>
<evidence type="ECO:0000259" key="2">
    <source>
        <dbReference type="PROSITE" id="PS51208"/>
    </source>
</evidence>
<dbReference type="Gene3D" id="2.160.20.20">
    <property type="match status" value="1"/>
</dbReference>
<evidence type="ECO:0000313" key="4">
    <source>
        <dbReference type="Proteomes" id="UP000018511"/>
    </source>
</evidence>
<dbReference type="PRINTS" id="PR01484">
    <property type="entry name" value="PRTACTNFAMLY"/>
</dbReference>
<dbReference type="PATRIC" id="fig|1388762.3.peg.1352"/>
<dbReference type="UniPathway" id="UPA00286"/>
<dbReference type="EMBL" id="AXUP01000067">
    <property type="protein sequence ID" value="ESW40340.1"/>
    <property type="molecule type" value="Genomic_DNA"/>
</dbReference>
<evidence type="ECO:0000256" key="1">
    <source>
        <dbReference type="ARBA" id="ARBA00022729"/>
    </source>
</evidence>
<keyword evidence="1" id="KW-0732">Signal</keyword>
<dbReference type="InterPro" id="IPR051551">
    <property type="entry name" value="Autotransporter_adhesion"/>
</dbReference>
<gene>
    <name evidence="3" type="ORF">O164_06735</name>
</gene>
<dbReference type="InterPro" id="IPR006315">
    <property type="entry name" value="OM_autotransptr_brl_dom"/>
</dbReference>
<dbReference type="Pfam" id="PF03797">
    <property type="entry name" value="Autotransporter"/>
    <property type="match status" value="1"/>
</dbReference>
<dbReference type="Gene3D" id="2.40.128.130">
    <property type="entry name" value="Autotransporter beta-domain"/>
    <property type="match status" value="1"/>
</dbReference>
<dbReference type="PROSITE" id="PS51208">
    <property type="entry name" value="AUTOTRANSPORTER"/>
    <property type="match status" value="1"/>
</dbReference>
<name>V7DFN4_9PSED</name>
<accession>V7DFN4</accession>
<dbReference type="InterPro" id="IPR004899">
    <property type="entry name" value="Pertactin_central"/>
</dbReference>